<dbReference type="PROSITE" id="PS50042">
    <property type="entry name" value="CNMP_BINDING_3"/>
    <property type="match status" value="1"/>
</dbReference>
<sequence length="1042" mass="111768">MNLQGQRSIELTAVPEYDSSSKAVGCGGDTPATTPQAGAGYPGQDAFQGNGVSGGASFGGGGAGIAANGGLRDNVASITPINTPRAARNNALSRGQMGALARASARLQQGGRQLMDLGRLQADLLSKMLVKRSEAQDYINEEDQGVVALLARHVVLPMGAWEHLWPDGRFWQNNGPGDFARNSSVAPHHDFTPPDESGTEGTPLTPMDAWEPRRSIFCLPVIQPYNLFAVLWTLGILLLDLTYTAFWVPINVAFCTSEYGKLSSGCTTSDLVGGVLYFLNTLLGFQVGVVATNGIRKRTVVDGRLVAWLYIRYGRFLLDFIASMPLVYLVVVLAGQSHFQLNKGWVNCLSLLRLLRMVRLVSITKVVYMDSLSGRFQDTWLARVFSVTGLYSMFLAYQLAVAINLFACIMVLCAYFEGYSNSWMTAVDWAKLPTASPIYQWFCAVYWMIVTATTTGFGDFAPRSVAEQVVANVAMVGGMIMFGVLVASIGQALSRATREAHQAYNARQKIIRVMEWAEQRRLPGHIQKQVQNFFVDKYGHKEEAAVDITMMAALPSSLRAKVALSICSPLVSAVHIFNELPEDAQMSLAENMRPIRLPAGEDLCQQGDVTNCLWILLEGTVQAARYKEEPVTLDAAKISRLLGESVLLGEKVEASRIRPWTLRTVTPCWLWGITLDELYPVMCSHPIIGLIAADYVKLKTVLTFKQARGHNNNPQDVTDDDGHWCEVAAVLVRQLQSLSPSEEADKLILELNQTTAERGTLQPFLEHLLELDATRRTANADREAARASSSLRRDMRIGQTETVPPPSVTREAHGEPAANVAGPSAACIAAAESPQHMLQQQQQQQQPHAAPAIGRSVFSTPAAAAALTAALMASSASQLNPGQQQPQPLNGPLPGPSGVSEQQQTSLTNGGNGPGAAVTAAARPSPQPATVSPLTVIQCPGCQRCVCPSCGQGMDTAAPQAAAVATAAAGSTDGGGGAAAAAARPGAVGPGTRAWVSRMCTLRRVSIGVRADQPWASDRSSMDRRLGALSVSMNDSAAPVYL</sequence>
<protein>
    <recommendedName>
        <fullName evidence="5">Cyclic nucleotide-binding domain-containing protein</fullName>
    </recommendedName>
</protein>
<keyword evidence="4" id="KW-0472">Membrane</keyword>
<keyword evidence="1" id="KW-0630">Potassium</keyword>
<keyword evidence="4" id="KW-1133">Transmembrane helix</keyword>
<keyword evidence="7" id="KW-1185">Reference proteome</keyword>
<accession>A0A8J4CET7</accession>
<feature type="compositionally biased region" description="Polar residues" evidence="3">
    <location>
        <begin position="899"/>
        <end position="909"/>
    </location>
</feature>
<feature type="transmembrane region" description="Helical" evidence="4">
    <location>
        <begin position="394"/>
        <end position="418"/>
    </location>
</feature>
<dbReference type="SUPFAM" id="SSF81324">
    <property type="entry name" value="Voltage-gated potassium channels"/>
    <property type="match status" value="1"/>
</dbReference>
<keyword evidence="4" id="KW-0812">Transmembrane</keyword>
<dbReference type="GO" id="GO:0005249">
    <property type="term" value="F:voltage-gated potassium channel activity"/>
    <property type="evidence" value="ECO:0007669"/>
    <property type="project" value="InterPro"/>
</dbReference>
<dbReference type="Gene3D" id="2.60.120.10">
    <property type="entry name" value="Jelly Rolls"/>
    <property type="match status" value="1"/>
</dbReference>
<keyword evidence="1" id="KW-0633">Potassium transport</keyword>
<dbReference type="InterPro" id="IPR000595">
    <property type="entry name" value="cNMP-bd_dom"/>
</dbReference>
<evidence type="ECO:0000259" key="5">
    <source>
        <dbReference type="PROSITE" id="PS50042"/>
    </source>
</evidence>
<dbReference type="OrthoDB" id="426293at2759"/>
<evidence type="ECO:0000256" key="4">
    <source>
        <dbReference type="SAM" id="Phobius"/>
    </source>
</evidence>
<evidence type="ECO:0000256" key="1">
    <source>
        <dbReference type="ARBA" id="ARBA00022826"/>
    </source>
</evidence>
<dbReference type="EMBL" id="BNCP01000021">
    <property type="protein sequence ID" value="GIL81508.1"/>
    <property type="molecule type" value="Genomic_DNA"/>
</dbReference>
<feature type="transmembrane region" description="Helical" evidence="4">
    <location>
        <begin position="469"/>
        <end position="490"/>
    </location>
</feature>
<keyword evidence="2" id="KW-0407">Ion channel</keyword>
<name>A0A8J4CET7_9CHLO</name>
<dbReference type="Proteomes" id="UP000747110">
    <property type="component" value="Unassembled WGS sequence"/>
</dbReference>
<evidence type="ECO:0000313" key="7">
    <source>
        <dbReference type="Proteomes" id="UP000747110"/>
    </source>
</evidence>
<dbReference type="InterPro" id="IPR018490">
    <property type="entry name" value="cNMP-bd_dom_sf"/>
</dbReference>
<gene>
    <name evidence="6" type="ORF">Vretifemale_10478</name>
</gene>
<evidence type="ECO:0000256" key="3">
    <source>
        <dbReference type="SAM" id="MobiDB-lite"/>
    </source>
</evidence>
<dbReference type="Pfam" id="PF00027">
    <property type="entry name" value="cNMP_binding"/>
    <property type="match status" value="1"/>
</dbReference>
<feature type="compositionally biased region" description="Low complexity" evidence="3">
    <location>
        <begin position="877"/>
        <end position="888"/>
    </location>
</feature>
<feature type="region of interest" description="Disordered" evidence="3">
    <location>
        <begin position="877"/>
        <end position="932"/>
    </location>
</feature>
<dbReference type="InterPro" id="IPR045319">
    <property type="entry name" value="KAT/AKT"/>
</dbReference>
<feature type="region of interest" description="Disordered" evidence="3">
    <location>
        <begin position="779"/>
        <end position="814"/>
    </location>
</feature>
<reference evidence="6" key="1">
    <citation type="journal article" date="2021" name="Proc. Natl. Acad. Sci. U.S.A.">
        <title>Three genomes in the algal genus Volvox reveal the fate of a haploid sex-determining region after a transition to homothallism.</title>
        <authorList>
            <person name="Yamamoto K."/>
            <person name="Hamaji T."/>
            <person name="Kawai-Toyooka H."/>
            <person name="Matsuzaki R."/>
            <person name="Takahashi F."/>
            <person name="Nishimura Y."/>
            <person name="Kawachi M."/>
            <person name="Noguchi H."/>
            <person name="Minakuchi Y."/>
            <person name="Umen J.G."/>
            <person name="Toyoda A."/>
            <person name="Nozaki H."/>
        </authorList>
    </citation>
    <scope>NUCLEOTIDE SEQUENCE</scope>
    <source>
        <strain evidence="6">NIES-3786</strain>
    </source>
</reference>
<dbReference type="GO" id="GO:0034702">
    <property type="term" value="C:monoatomic ion channel complex"/>
    <property type="evidence" value="ECO:0007669"/>
    <property type="project" value="UniProtKB-KW"/>
</dbReference>
<evidence type="ECO:0000313" key="6">
    <source>
        <dbReference type="EMBL" id="GIL81508.1"/>
    </source>
</evidence>
<organism evidence="6 7">
    <name type="scientific">Volvox reticuliferus</name>
    <dbReference type="NCBI Taxonomy" id="1737510"/>
    <lineage>
        <taxon>Eukaryota</taxon>
        <taxon>Viridiplantae</taxon>
        <taxon>Chlorophyta</taxon>
        <taxon>core chlorophytes</taxon>
        <taxon>Chlorophyceae</taxon>
        <taxon>CS clade</taxon>
        <taxon>Chlamydomonadales</taxon>
        <taxon>Volvocaceae</taxon>
        <taxon>Volvox</taxon>
    </lineage>
</organism>
<feature type="transmembrane region" description="Helical" evidence="4">
    <location>
        <begin position="316"/>
        <end position="334"/>
    </location>
</feature>
<comment type="caution">
    <text evidence="6">The sequence shown here is derived from an EMBL/GenBank/DDBJ whole genome shotgun (WGS) entry which is preliminary data.</text>
</comment>
<dbReference type="InterPro" id="IPR013099">
    <property type="entry name" value="K_chnl_dom"/>
</dbReference>
<keyword evidence="2" id="KW-0851">Voltage-gated channel</keyword>
<dbReference type="Gene3D" id="1.10.287.630">
    <property type="entry name" value="Helix hairpin bin"/>
    <property type="match status" value="1"/>
</dbReference>
<keyword evidence="2" id="KW-0406">Ion transport</keyword>
<dbReference type="PANTHER" id="PTHR45743">
    <property type="entry name" value="POTASSIUM CHANNEL AKT1"/>
    <property type="match status" value="1"/>
</dbReference>
<dbReference type="AlphaFoldDB" id="A0A8J4CET7"/>
<feature type="transmembrane region" description="Helical" evidence="4">
    <location>
        <begin position="229"/>
        <end position="254"/>
    </location>
</feature>
<evidence type="ECO:0000256" key="2">
    <source>
        <dbReference type="ARBA" id="ARBA00022882"/>
    </source>
</evidence>
<dbReference type="Pfam" id="PF07885">
    <property type="entry name" value="Ion_trans_2"/>
    <property type="match status" value="1"/>
</dbReference>
<dbReference type="Gene3D" id="1.10.287.70">
    <property type="match status" value="1"/>
</dbReference>
<dbReference type="SUPFAM" id="SSF51206">
    <property type="entry name" value="cAMP-binding domain-like"/>
    <property type="match status" value="1"/>
</dbReference>
<dbReference type="CDD" id="cd00038">
    <property type="entry name" value="CAP_ED"/>
    <property type="match status" value="1"/>
</dbReference>
<feature type="transmembrane region" description="Helical" evidence="4">
    <location>
        <begin position="274"/>
        <end position="295"/>
    </location>
</feature>
<dbReference type="PANTHER" id="PTHR45743:SF2">
    <property type="entry name" value="POTASSIUM CHANNEL AKT1"/>
    <property type="match status" value="1"/>
</dbReference>
<feature type="compositionally biased region" description="Basic and acidic residues" evidence="3">
    <location>
        <begin position="779"/>
        <end position="796"/>
    </location>
</feature>
<dbReference type="InterPro" id="IPR014710">
    <property type="entry name" value="RmlC-like_jellyroll"/>
</dbReference>
<feature type="domain" description="Cyclic nucleotide-binding" evidence="5">
    <location>
        <begin position="576"/>
        <end position="682"/>
    </location>
</feature>
<feature type="region of interest" description="Disordered" evidence="3">
    <location>
        <begin position="182"/>
        <end position="204"/>
    </location>
</feature>
<keyword evidence="1" id="KW-0631">Potassium channel</keyword>
<proteinExistence type="predicted"/>
<keyword evidence="2" id="KW-0813">Transport</keyword>
<dbReference type="SMART" id="SM00100">
    <property type="entry name" value="cNMP"/>
    <property type="match status" value="1"/>
</dbReference>